<reference evidence="2 3" key="1">
    <citation type="submission" date="2014-12" db="EMBL/GenBank/DDBJ databases">
        <title>Isolation of bacteria from lake water.</title>
        <authorList>
            <person name="Sheng K.-Y."/>
            <person name="Chin P.-S."/>
            <person name="Chan K.-G."/>
            <person name="Tan G.S."/>
        </authorList>
    </citation>
    <scope>NUCLEOTIDE SEQUENCE [LARGE SCALE GENOMIC DNA]</scope>
    <source>
        <strain evidence="2 3">KY4</strain>
    </source>
</reference>
<dbReference type="PROSITE" id="PS51257">
    <property type="entry name" value="PROKAR_LIPOPROTEIN"/>
    <property type="match status" value="1"/>
</dbReference>
<dbReference type="STRING" id="80878.RP29_14740"/>
<sequence>MARLLGRGDIFFRKALVLLGVAGAGLFIQGCATDGGVQTSSADAGIVTPSDETDVRRRARIRLELAAKYFENGQTTVALDEVKQSLATDPSYADAYNMRGLIYMRLNDLAQAEDSFRRAVSMRSGDANLLHNYGWLLCQMKRYPDAEQQFDKALANPAYMARGKTLMARGLCQSAAGKYDEAEQSLLKSYQLDAGNPVVSYHLASLLFRRNEFTRAQFYIRRLNNGALANSESLWLGIKVEKALGDNVALLQLADQLRKRFPDSAELSAYQRGAFNE</sequence>
<evidence type="ECO:0000256" key="1">
    <source>
        <dbReference type="PROSITE-ProRule" id="PRU00339"/>
    </source>
</evidence>
<gene>
    <name evidence="2" type="ORF">RP29_14740</name>
</gene>
<dbReference type="InterPro" id="IPR011990">
    <property type="entry name" value="TPR-like_helical_dom_sf"/>
</dbReference>
<dbReference type="InterPro" id="IPR019734">
    <property type="entry name" value="TPR_rpt"/>
</dbReference>
<dbReference type="InterPro" id="IPR013360">
    <property type="entry name" value="Pilus_4_PilW"/>
</dbReference>
<dbReference type="RefSeq" id="WP_044399975.1">
    <property type="nucleotide sequence ID" value="NZ_JXYQ01000051.1"/>
</dbReference>
<protein>
    <submittedName>
        <fullName evidence="2">Pilus assembly protein PilW</fullName>
    </submittedName>
</protein>
<dbReference type="PANTHER" id="PTHR12558">
    <property type="entry name" value="CELL DIVISION CYCLE 16,23,27"/>
    <property type="match status" value="1"/>
</dbReference>
<name>A0A0D7K637_9BURK</name>
<dbReference type="Pfam" id="PF13424">
    <property type="entry name" value="TPR_12"/>
    <property type="match status" value="1"/>
</dbReference>
<dbReference type="Proteomes" id="UP000032566">
    <property type="component" value="Unassembled WGS sequence"/>
</dbReference>
<dbReference type="PROSITE" id="PS50005">
    <property type="entry name" value="TPR"/>
    <property type="match status" value="1"/>
</dbReference>
<proteinExistence type="predicted"/>
<accession>A0A0D7K637</accession>
<keyword evidence="1" id="KW-0802">TPR repeat</keyword>
<dbReference type="SUPFAM" id="SSF48452">
    <property type="entry name" value="TPR-like"/>
    <property type="match status" value="1"/>
</dbReference>
<dbReference type="PATRIC" id="fig|80878.5.peg.2845"/>
<feature type="repeat" description="TPR" evidence="1">
    <location>
        <begin position="93"/>
        <end position="126"/>
    </location>
</feature>
<evidence type="ECO:0000313" key="2">
    <source>
        <dbReference type="EMBL" id="KJA09801.1"/>
    </source>
</evidence>
<dbReference type="PANTHER" id="PTHR12558:SF13">
    <property type="entry name" value="CELL DIVISION CYCLE PROTEIN 27 HOMOLOG"/>
    <property type="match status" value="1"/>
</dbReference>
<dbReference type="EMBL" id="JXYQ01000051">
    <property type="protein sequence ID" value="KJA09801.1"/>
    <property type="molecule type" value="Genomic_DNA"/>
</dbReference>
<dbReference type="NCBIfam" id="TIGR02521">
    <property type="entry name" value="type_IV_pilW"/>
    <property type="match status" value="1"/>
</dbReference>
<dbReference type="AlphaFoldDB" id="A0A0D7K637"/>
<organism evidence="2 3">
    <name type="scientific">Acidovorax temperans</name>
    <dbReference type="NCBI Taxonomy" id="80878"/>
    <lineage>
        <taxon>Bacteria</taxon>
        <taxon>Pseudomonadati</taxon>
        <taxon>Pseudomonadota</taxon>
        <taxon>Betaproteobacteria</taxon>
        <taxon>Burkholderiales</taxon>
        <taxon>Comamonadaceae</taxon>
        <taxon>Acidovorax</taxon>
    </lineage>
</organism>
<dbReference type="Gene3D" id="1.25.40.10">
    <property type="entry name" value="Tetratricopeptide repeat domain"/>
    <property type="match status" value="1"/>
</dbReference>
<dbReference type="Pfam" id="PF14559">
    <property type="entry name" value="TPR_19"/>
    <property type="match status" value="1"/>
</dbReference>
<comment type="caution">
    <text evidence="2">The sequence shown here is derived from an EMBL/GenBank/DDBJ whole genome shotgun (WGS) entry which is preliminary data.</text>
</comment>
<dbReference type="OrthoDB" id="9814042at2"/>
<evidence type="ECO:0000313" key="3">
    <source>
        <dbReference type="Proteomes" id="UP000032566"/>
    </source>
</evidence>
<keyword evidence="3" id="KW-1185">Reference proteome</keyword>
<dbReference type="SMART" id="SM00028">
    <property type="entry name" value="TPR"/>
    <property type="match status" value="4"/>
</dbReference>